<accession>A0ABP7WUP2</accession>
<sequence>MLRSLFAIVVFLLCADVLADRHQLEKSWLATTASDAAECPNNFADDKEKPLGLATKSAFISPPYFIATTIANQQHVYGPQRNFRSAPIRAPPRSR</sequence>
<feature type="signal peptide" evidence="1">
    <location>
        <begin position="1"/>
        <end position="19"/>
    </location>
</feature>
<evidence type="ECO:0000256" key="1">
    <source>
        <dbReference type="SAM" id="SignalP"/>
    </source>
</evidence>
<evidence type="ECO:0000313" key="2">
    <source>
        <dbReference type="EMBL" id="GAA4096775.1"/>
    </source>
</evidence>
<name>A0ABP7WUP2_9GAMM</name>
<evidence type="ECO:0000313" key="3">
    <source>
        <dbReference type="Proteomes" id="UP001500392"/>
    </source>
</evidence>
<dbReference type="Proteomes" id="UP001500392">
    <property type="component" value="Unassembled WGS sequence"/>
</dbReference>
<keyword evidence="1" id="KW-0732">Signal</keyword>
<reference evidence="3" key="1">
    <citation type="journal article" date="2019" name="Int. J. Syst. Evol. Microbiol.">
        <title>The Global Catalogue of Microorganisms (GCM) 10K type strain sequencing project: providing services to taxonomists for standard genome sequencing and annotation.</title>
        <authorList>
            <consortium name="The Broad Institute Genomics Platform"/>
            <consortium name="The Broad Institute Genome Sequencing Center for Infectious Disease"/>
            <person name="Wu L."/>
            <person name="Ma J."/>
        </authorList>
    </citation>
    <scope>NUCLEOTIDE SEQUENCE [LARGE SCALE GENOMIC DNA]</scope>
    <source>
        <strain evidence="3">JCM 17304</strain>
    </source>
</reference>
<protein>
    <recommendedName>
        <fullName evidence="4">Secreted protein</fullName>
    </recommendedName>
</protein>
<keyword evidence="3" id="KW-1185">Reference proteome</keyword>
<dbReference type="RefSeq" id="WP_344935699.1">
    <property type="nucleotide sequence ID" value="NZ_BAABDM010000003.1"/>
</dbReference>
<comment type="caution">
    <text evidence="2">The sequence shown here is derived from an EMBL/GenBank/DDBJ whole genome shotgun (WGS) entry which is preliminary data.</text>
</comment>
<gene>
    <name evidence="2" type="ORF">GCM10022414_21580</name>
</gene>
<dbReference type="EMBL" id="BAABDM010000003">
    <property type="protein sequence ID" value="GAA4096775.1"/>
    <property type="molecule type" value="Genomic_DNA"/>
</dbReference>
<proteinExistence type="predicted"/>
<evidence type="ECO:0008006" key="4">
    <source>
        <dbReference type="Google" id="ProtNLM"/>
    </source>
</evidence>
<feature type="chain" id="PRO_5045124614" description="Secreted protein" evidence="1">
    <location>
        <begin position="20"/>
        <end position="95"/>
    </location>
</feature>
<organism evidence="2 3">
    <name type="scientific">Zhongshania borealis</name>
    <dbReference type="NCBI Taxonomy" id="889488"/>
    <lineage>
        <taxon>Bacteria</taxon>
        <taxon>Pseudomonadati</taxon>
        <taxon>Pseudomonadota</taxon>
        <taxon>Gammaproteobacteria</taxon>
        <taxon>Cellvibrionales</taxon>
        <taxon>Spongiibacteraceae</taxon>
        <taxon>Zhongshania</taxon>
    </lineage>
</organism>